<keyword evidence="3 15" id="KW-0245">EGF-like domain</keyword>
<feature type="domain" description="Protein kinase" evidence="21">
    <location>
        <begin position="1689"/>
        <end position="1974"/>
    </location>
</feature>
<dbReference type="Gene3D" id="3.30.200.20">
    <property type="entry name" value="Phosphorylase Kinase, domain 1"/>
    <property type="match status" value="5"/>
</dbReference>
<evidence type="ECO:0000256" key="18">
    <source>
        <dbReference type="SAM" id="MobiDB-lite"/>
    </source>
</evidence>
<feature type="domain" description="EGF-like" evidence="22">
    <location>
        <begin position="1023"/>
        <end position="1061"/>
    </location>
</feature>
<dbReference type="InterPro" id="IPR018097">
    <property type="entry name" value="EGF_Ca-bd_CS"/>
</dbReference>
<evidence type="ECO:0000256" key="3">
    <source>
        <dbReference type="ARBA" id="ARBA00022536"/>
    </source>
</evidence>
<dbReference type="PROSITE" id="PS00107">
    <property type="entry name" value="PROTEIN_KINASE_ATP"/>
    <property type="match status" value="3"/>
</dbReference>
<evidence type="ECO:0000256" key="1">
    <source>
        <dbReference type="ARBA" id="ARBA00004479"/>
    </source>
</evidence>
<dbReference type="InterPro" id="IPR000152">
    <property type="entry name" value="EGF-type_Asp/Asn_hydroxyl_site"/>
</dbReference>
<dbReference type="Gene3D" id="2.10.25.10">
    <property type="entry name" value="Laminin"/>
    <property type="match status" value="5"/>
</dbReference>
<comment type="caution">
    <text evidence="15">Lacks conserved residue(s) required for the propagation of feature annotation.</text>
</comment>
<dbReference type="SUPFAM" id="SSF56112">
    <property type="entry name" value="Protein kinase-like (PK-like)"/>
    <property type="match status" value="5"/>
</dbReference>
<keyword evidence="9" id="KW-0418">Kinase</keyword>
<dbReference type="PANTHER" id="PTHR27005:SF209">
    <property type="entry name" value="OS09G0561500 PROTEIN"/>
    <property type="match status" value="1"/>
</dbReference>
<dbReference type="GO" id="GO:0007166">
    <property type="term" value="P:cell surface receptor signaling pathway"/>
    <property type="evidence" value="ECO:0007669"/>
    <property type="project" value="InterPro"/>
</dbReference>
<dbReference type="Pfam" id="PF07645">
    <property type="entry name" value="EGF_CA"/>
    <property type="match status" value="3"/>
</dbReference>
<dbReference type="GO" id="GO:0004674">
    <property type="term" value="F:protein serine/threonine kinase activity"/>
    <property type="evidence" value="ECO:0007669"/>
    <property type="project" value="UniProtKB-KW"/>
</dbReference>
<organism evidence="23">
    <name type="scientific">Oryza barthii</name>
    <dbReference type="NCBI Taxonomy" id="65489"/>
    <lineage>
        <taxon>Eukaryota</taxon>
        <taxon>Viridiplantae</taxon>
        <taxon>Streptophyta</taxon>
        <taxon>Embryophyta</taxon>
        <taxon>Tracheophyta</taxon>
        <taxon>Spermatophyta</taxon>
        <taxon>Magnoliopsida</taxon>
        <taxon>Liliopsida</taxon>
        <taxon>Poales</taxon>
        <taxon>Poaceae</taxon>
        <taxon>BOP clade</taxon>
        <taxon>Oryzoideae</taxon>
        <taxon>Oryzeae</taxon>
        <taxon>Oryzinae</taxon>
        <taxon>Oryza</taxon>
    </lineage>
</organism>
<evidence type="ECO:0000256" key="9">
    <source>
        <dbReference type="ARBA" id="ARBA00022777"/>
    </source>
</evidence>
<keyword evidence="5 19" id="KW-0812">Transmembrane</keyword>
<keyword evidence="12 19" id="KW-0472">Membrane</keyword>
<dbReference type="FunFam" id="1.10.510.10:FF:000084">
    <property type="entry name" value="Wall-associated receptor kinase 2"/>
    <property type="match status" value="5"/>
</dbReference>
<dbReference type="CDD" id="cd14066">
    <property type="entry name" value="STKc_IRAK"/>
    <property type="match status" value="3"/>
</dbReference>
<sequence>MTMLPATAAAMVVVVVQLMWSAEAQVAVGSGPPAGCPDRCGNVSVPFPFGIRDGCSLAGFGLTCDTTSNNPPRLMIGNSTLQVVNISLANSTLRAVDIAGSVNITYDVVSGTTGNGTWGGVAAAGPYVVSGELNQLLVTACNLQVTLVSSGGNVITGCSSFCSINDMYTGGVFRSPGNKCAGIGCCQTPISIGRPSYSVKVTVMDNEYRGEVPEAIRIAELGWFDGLAADLLKKPAANDTLRRNPVPVVLDWAVASTGLVVTLNAGLNKQAANNWSCPTPGDGEARKSACLSSNSLCVNVADNYRNGYVCRCDKGYDGNPYVAGGCQDINECERAKEYGCFGECINTPGFFVCQCPRGARGNATILNGCTKSNLGLTIGVGIGSGAGLFILALGAVFLTRKIKQRRARTLRQKFFKQNRGHLLQQLVSQKADIAERMIIPLEELEKATNNFDESRELGGGGHGTVYKGILSDLHVVAIKKSNVTIQREIDEFINEVAILSQINHRNVVKLFGCCLETEVPLLVYEFISNGTLYHHLHAEGPTSLPWEDRLRIATETARSLAYLHSAVSFPIIHRDIKSHNILLDGSLTAKVSDFGASRCIPAEQNGVTTAIQGTLGYLDPMYYYTGRLTEKSDIYSFGVVLMELLTRKKPYSYRSAEDESLVAHFSTLHAQGNLGDILDAQVMEEGKKEVNDVATLAVACAKLKAEERPTMRQVEMTLESIRSSSLQQEVLHSVSTKKSKEHHVSWNHAISEGTNLETTRQYSLEEEYLLSSRMLVLSPMYKASMGSIFYQVVDSSIIIVSDVGSSGNLMSEMATSPSALNMQAVALGAAVFLLSCLASAQQPPAPGCLDKCGDINITYPFGVGGAHCFRDKSFQLECDVNKSHPRLMMLAYNQQLLSLSPDGEALAALNVDRQYHNCNLSQGTISASSEPNTMTFGTLSSSTAYRFPVSTYRFNTDSYVVPVALDWAIRDVHNCIAAKLNETNYACRSANSDCVDTTDGAGYRCRCSKGYEGNPYLHAGCKDIDECQRKKDYPCFGNCTNTLGSYQCSCPPGTRGNPTIESGCVKTNQGLTTGSIIGIGVGSGAGLLVMALGAAFLTRNIKNRRARILRQKFFKQNRGHLLEQLVSQNTDIAERMIIPVAELEKATNNFDESRELGGGGMAPFQREIDEFINEVAILSQINHRNVVKLFGCCLETEVPLLVYEFISNGTLYDHLHVKGPTSLPWEYRLRIATKTTKALAYLHSAVSFPIIHRDIKSHNILLDGSLTTKVSDFGASRCIPAEQNGVTTAIQGTLGYLDPMYYYTGRLTEKSDVFSFGVVLIELLVRKKPYSYRSPQDDSLVGHFTALLTHGNLGDILDPQVKEEGGKEVNEVAVLAVACVKLKADERPTMRQVEMTLETVRSSSLRQELVPSVAAEESKEKHVSWSYPFGSIVNEMAVALAILLVGLAPATPSSSAQQLPGCPATCGNISIPYPFGIGAGCARDEGFQLECNHTSSPPRLIVSNSTGRRPRQQLLSLSLADGEARTFLTAKRRCYNSSTGDMVSENDQNTTEMSLSGTPYRFSRSRNRLVALGCPNLAYLVDGRGSYISSCTSICRTPESVAAGSTVGFTGEGCCQSSIPYSVDVYKPDIIGFKQGQAGDSVLLNSTAASSILQSSTVCRYMYLAEDRWIDAAYRDGAVDFNRTDDFAVHVVLDWAVRNAGNCSAARRNLAAANYACRSADSVCVDTGDGDGYRCNCSKGYEGNPYLDGGCKAILSQINHRNVVKLFGCCLETEVPLLVYEFISNGTLYDHLHVEGPASLPWEFRLRIATETARALAYLHSAVSFPIIHRDIKSHNILLDGSLTTKVSDFGASRCIPAEQNGVTTAIQGTLGYLDPMYYYTGRLTEKSDVFSFGIVLIELLTRKKPYSYRSPDDDSLVAHFTALLTHGNLGDILDPQVNEEGGKEVKEVAMLAVACVKLKADERPTMRQVEMTLETVQSLSLQQEAVPSVAAEESKEKHVSWSYPVCEGISIESSRQYSYEEENLLSSRLPAMVMLFPSPATAALLVVVVVLLQLQLWSAEAQVAVGSGPPAGCPSPDRCGNVSVPFPFGIRAGCSLAGFDLTCDTTTNPPRLMIGNGTLQVVSISLADATVRALDLAGAVNITYDGNVSGNGTWRSLGATVGGPFVVADLRNQLVVTGCNIQVTLMGDRANGITGCSSFCSINDRWTSFVANVSGNASCSGIGCCKTPIPIGRTSYLVDYKTLESSHEHDNKLPNVVRVAEQGWFDGAVAADLLDNSKRDKSPLTPVPVVLDWVVAFTLETALFSAQTGQFADDGNWSCPTAGSGRKTACLSTFSVCRNITGNYRLGYVCQCDKGYDGNPYVTDGCQDIDECEQAEEHGCFGECTNTRGAFLCRCPRGARGNATIPNGCTKSNLGLTIGVGIGSGAALFILALGAVFLTRKIKQRRARTLRQKFFKQNRGHLLQQLVSQKADIAERMIIPLAELEKATNNFDESRELGGGGHGTVYKGILSDLHVVAIKKSNVTVQREIDEFINEVAILSQINHRNVVKLFGCCLETEVPLLVYEFISNGTLYHHLHVEGPTSLPWEDRLRIATETARSLAYLHSAVSFPIIHRDIKSHNILLDGSLTTKVSDFGASRCIPAEQNGVTTAIQGTLGYLDPMYYYTGRLTEKSDIYSFGVVLMELLTRKKPHSYRSAEDESLVSHFTTLHAQGNLADILDAQVMEERKKEVNEVAVLAVACVKLKAEERPTMRQVEMTLESIRSSSLQQEVLHSVSTKNSKELHVSWSHAISEGTSLDSTRQYSLEEENLLSSRKLKLSPMYKAMAMSLALLLLLQQLWSVEAQVAAPPPASCPDRCGDVSVPYPFGIRDGCHLPGFRLTCDATRAPPRLMLGNGTLQVIDISLANSTVRALDLAGAVNFTYDVSKVAPSGSGTWASLGTVAGAGPYVVSEQRNRLVVTGCNVQATLAGENTNIIGGCSSFCPVSEMFTSVAATTPVVPGASGDNATDGGFTCSGTGCCETPIAIGRPSYLVQFLSLDQNQELTGKLPIAVRIAERGWFEGVAGELLNSSSDSAAALRTPVPVVLEWVVSPTLEAVLQGVTGQFADDRNWSCPADAARSACRSSNSFCSNVTGNYRRGYVCRCRRGYGGNPYVAGGCQDIDECKLAGRCYGECTNTPGDYECRCPRGARGDPRIPNGCVKTNLGLSVGIGVGSGAGLLVMGLGAAFLKRKVKKQRERMLRQKYFKQNRGHLLQQLVSQKADIAERMIIPLLELEKATNNFDKSRELGGGGHGTVYKGILSDLHVVAIKKSKEAVQREIDEFINEVAILSQINHRNVVKLFGCCLETEVPLLVYEFISNGTLYHHLHVEGPTSLPWEDRLRIATETARALAYLHSAVSFPIIHRDIKSHNILLDGSLTTKVSDFGASRCIPAEQTGVTTAVQGTLGYLDPMYYYTGRLTEKSDVFSFGVVLIELLTRKKPYSYRSSDDESLVAHFTARLTQGNLGDILDPQVKEEGGEEVKEVAVLAVACVKLKAEERPTMRQVEMTLESVRSSTLQQERVGAKKSRENHVSWSYPCFAPHVNSKHVRFVISEANLGQEVNNIIIVQADSLDLNVLDVTVDNRNVPKFMAAAAAAAVVAVGDANLAVKKIAVARMREKVEGGMTTAIVVGGG</sequence>
<evidence type="ECO:0000256" key="2">
    <source>
        <dbReference type="ARBA" id="ARBA00022527"/>
    </source>
</evidence>
<keyword evidence="14" id="KW-0325">Glycoprotein</keyword>
<keyword evidence="17" id="KW-0175">Coiled coil</keyword>
<reference evidence="23" key="1">
    <citation type="journal article" date="2009" name="Rice">
        <title>De Novo Next Generation Sequencing of Plant Genomes.</title>
        <authorList>
            <person name="Rounsley S."/>
            <person name="Marri P.R."/>
            <person name="Yu Y."/>
            <person name="He R."/>
            <person name="Sisneros N."/>
            <person name="Goicoechea J.L."/>
            <person name="Lee S.J."/>
            <person name="Angelova A."/>
            <person name="Kudrna D."/>
            <person name="Luo M."/>
            <person name="Affourtit J."/>
            <person name="Desany B."/>
            <person name="Knight J."/>
            <person name="Niazi F."/>
            <person name="Egholm M."/>
            <person name="Wing R.A."/>
        </authorList>
    </citation>
    <scope>NUCLEOTIDE SEQUENCE [LARGE SCALE GENOMIC DNA]</scope>
    <source>
        <strain evidence="23">cv. IRGC 105608</strain>
    </source>
</reference>
<dbReference type="Pfam" id="PF07714">
    <property type="entry name" value="PK_Tyr_Ser-Thr"/>
    <property type="match status" value="5"/>
</dbReference>
<feature type="transmembrane region" description="Helical" evidence="19">
    <location>
        <begin position="374"/>
        <end position="398"/>
    </location>
</feature>
<evidence type="ECO:0000313" key="24">
    <source>
        <dbReference type="Proteomes" id="UP000026960"/>
    </source>
</evidence>
<dbReference type="InterPro" id="IPR000719">
    <property type="entry name" value="Prot_kinase_dom"/>
</dbReference>
<evidence type="ECO:0000256" key="20">
    <source>
        <dbReference type="SAM" id="SignalP"/>
    </source>
</evidence>
<dbReference type="EnsemblPlants" id="OBART09G19620.1">
    <property type="protein sequence ID" value="OBART09G19620.1"/>
    <property type="gene ID" value="OBART09G19620"/>
</dbReference>
<feature type="binding site" evidence="16">
    <location>
        <position position="3309"/>
    </location>
    <ligand>
        <name>ATP</name>
        <dbReference type="ChEBI" id="CHEBI:30616"/>
    </ligand>
</feature>
<dbReference type="SMART" id="SM00179">
    <property type="entry name" value="EGF_CA"/>
    <property type="match status" value="5"/>
</dbReference>
<dbReference type="Gene3D" id="1.10.510.10">
    <property type="entry name" value="Transferase(Phosphotransferase) domain 1"/>
    <property type="match status" value="5"/>
</dbReference>
<dbReference type="CDD" id="cd00054">
    <property type="entry name" value="EGF_CA"/>
    <property type="match status" value="4"/>
</dbReference>
<dbReference type="FunFam" id="2.10.25.10:FF:001134">
    <property type="entry name" value="Putative wall-associated receptor protein kinase family protein"/>
    <property type="match status" value="1"/>
</dbReference>
<dbReference type="InterPro" id="IPR000742">
    <property type="entry name" value="EGF"/>
</dbReference>
<evidence type="ECO:0000256" key="6">
    <source>
        <dbReference type="ARBA" id="ARBA00022729"/>
    </source>
</evidence>
<evidence type="ECO:0000256" key="4">
    <source>
        <dbReference type="ARBA" id="ARBA00022679"/>
    </source>
</evidence>
<evidence type="ECO:0000256" key="7">
    <source>
        <dbReference type="ARBA" id="ARBA00022737"/>
    </source>
</evidence>
<dbReference type="Pfam" id="PF13947">
    <property type="entry name" value="GUB_WAK_bind"/>
    <property type="match status" value="4"/>
</dbReference>
<dbReference type="GO" id="GO:0030247">
    <property type="term" value="F:polysaccharide binding"/>
    <property type="evidence" value="ECO:0007669"/>
    <property type="project" value="InterPro"/>
</dbReference>
<feature type="domain" description="EGF-like" evidence="22">
    <location>
        <begin position="3159"/>
        <end position="3191"/>
    </location>
</feature>
<keyword evidence="11 19" id="KW-1133">Transmembrane helix</keyword>
<dbReference type="Proteomes" id="UP000026960">
    <property type="component" value="Chromosome 9"/>
</dbReference>
<feature type="domain" description="Protein kinase" evidence="21">
    <location>
        <begin position="451"/>
        <end position="731"/>
    </location>
</feature>
<comment type="subcellular location">
    <subcellularLocation>
        <location evidence="1">Membrane</location>
        <topology evidence="1">Single-pass type I membrane protein</topology>
    </subcellularLocation>
</comment>
<reference evidence="23" key="2">
    <citation type="submission" date="2015-03" db="UniProtKB">
        <authorList>
            <consortium name="EnsemblPlants"/>
        </authorList>
    </citation>
    <scope>IDENTIFICATION</scope>
</reference>
<feature type="domain" description="Protein kinase" evidence="21">
    <location>
        <begin position="1110"/>
        <end position="1397"/>
    </location>
</feature>
<dbReference type="InterPro" id="IPR001245">
    <property type="entry name" value="Ser-Thr/Tyr_kinase_cat_dom"/>
</dbReference>
<dbReference type="SUPFAM" id="SSF57196">
    <property type="entry name" value="EGF/Laminin"/>
    <property type="match status" value="2"/>
</dbReference>
<dbReference type="InterPro" id="IPR001881">
    <property type="entry name" value="EGF-like_Ca-bd_dom"/>
</dbReference>
<dbReference type="FunFam" id="3.30.200.20:FF:001380">
    <property type="entry name" value="Protein kinase superfamily protein"/>
    <property type="match status" value="1"/>
</dbReference>
<dbReference type="InterPro" id="IPR011009">
    <property type="entry name" value="Kinase-like_dom_sf"/>
</dbReference>
<dbReference type="GO" id="GO:0005886">
    <property type="term" value="C:plasma membrane"/>
    <property type="evidence" value="ECO:0007669"/>
    <property type="project" value="TreeGrafter"/>
</dbReference>
<evidence type="ECO:0000256" key="14">
    <source>
        <dbReference type="ARBA" id="ARBA00023180"/>
    </source>
</evidence>
<dbReference type="FunFam" id="2.10.25.10:FF:000355">
    <property type="entry name" value="Wall-associated receptor kinase 3"/>
    <property type="match status" value="2"/>
</dbReference>
<evidence type="ECO:0000256" key="17">
    <source>
        <dbReference type="SAM" id="Coils"/>
    </source>
</evidence>
<keyword evidence="8 16" id="KW-0547">Nucleotide-binding</keyword>
<dbReference type="PROSITE" id="PS50026">
    <property type="entry name" value="EGF_3"/>
    <property type="match status" value="2"/>
</dbReference>
<dbReference type="InterPro" id="IPR017441">
    <property type="entry name" value="Protein_kinase_ATP_BS"/>
</dbReference>
<accession>A0A0D3HA17</accession>
<dbReference type="InterPro" id="IPR009030">
    <property type="entry name" value="Growth_fac_rcpt_cys_sf"/>
</dbReference>
<dbReference type="STRING" id="65489.A0A0D3HA17"/>
<dbReference type="PROSITE" id="PS50011">
    <property type="entry name" value="PROTEIN_KINASE_DOM"/>
    <property type="match status" value="5"/>
</dbReference>
<feature type="domain" description="Protein kinase" evidence="21">
    <location>
        <begin position="3280"/>
        <end position="3555"/>
    </location>
</feature>
<feature type="region of interest" description="Disordered" evidence="18">
    <location>
        <begin position="1539"/>
        <end position="1558"/>
    </location>
</feature>
<keyword evidence="7" id="KW-0677">Repeat</keyword>
<evidence type="ECO:0000256" key="5">
    <source>
        <dbReference type="ARBA" id="ARBA00022692"/>
    </source>
</evidence>
<dbReference type="PROSITE" id="PS01187">
    <property type="entry name" value="EGF_CA"/>
    <property type="match status" value="4"/>
</dbReference>
<evidence type="ECO:0008006" key="25">
    <source>
        <dbReference type="Google" id="ProtNLM"/>
    </source>
</evidence>
<keyword evidence="4" id="KW-0808">Transferase</keyword>
<feature type="binding site" evidence="16">
    <location>
        <position position="480"/>
    </location>
    <ligand>
        <name>ATP</name>
        <dbReference type="ChEBI" id="CHEBI:30616"/>
    </ligand>
</feature>
<dbReference type="GO" id="GO:0005524">
    <property type="term" value="F:ATP binding"/>
    <property type="evidence" value="ECO:0007669"/>
    <property type="project" value="UniProtKB-UniRule"/>
</dbReference>
<evidence type="ECO:0000259" key="21">
    <source>
        <dbReference type="PROSITE" id="PS50011"/>
    </source>
</evidence>
<proteinExistence type="predicted"/>
<evidence type="ECO:0000259" key="22">
    <source>
        <dbReference type="PROSITE" id="PS50026"/>
    </source>
</evidence>
<dbReference type="FunFam" id="3.30.200.20:FF:000043">
    <property type="entry name" value="Wall-associated receptor kinase 2"/>
    <property type="match status" value="3"/>
</dbReference>
<feature type="transmembrane region" description="Helical" evidence="19">
    <location>
        <begin position="1076"/>
        <end position="1097"/>
    </location>
</feature>
<dbReference type="Gramene" id="OBART09G19620.1">
    <property type="protein sequence ID" value="OBART09G19620.1"/>
    <property type="gene ID" value="OBART09G19620"/>
</dbReference>
<dbReference type="SMART" id="SM00220">
    <property type="entry name" value="S_TKc"/>
    <property type="match status" value="5"/>
</dbReference>
<dbReference type="InterPro" id="IPR025287">
    <property type="entry name" value="WAK_GUB"/>
</dbReference>
<feature type="transmembrane region" description="Helical" evidence="19">
    <location>
        <begin position="3203"/>
        <end position="3227"/>
    </location>
</feature>
<evidence type="ECO:0000256" key="10">
    <source>
        <dbReference type="ARBA" id="ARBA00022840"/>
    </source>
</evidence>
<keyword evidence="6 20" id="KW-0732">Signal</keyword>
<evidence type="ECO:0000256" key="16">
    <source>
        <dbReference type="PROSITE-ProRule" id="PRU10141"/>
    </source>
</evidence>
<dbReference type="PANTHER" id="PTHR27005">
    <property type="entry name" value="WALL-ASSOCIATED RECEPTOR KINASE-LIKE 21"/>
    <property type="match status" value="1"/>
</dbReference>
<dbReference type="PROSITE" id="PS00108">
    <property type="entry name" value="PROTEIN_KINASE_ST"/>
    <property type="match status" value="5"/>
</dbReference>
<dbReference type="InterPro" id="IPR045274">
    <property type="entry name" value="WAK-like"/>
</dbReference>
<keyword evidence="13 15" id="KW-1015">Disulfide bond</keyword>
<evidence type="ECO:0000256" key="12">
    <source>
        <dbReference type="ARBA" id="ARBA00023136"/>
    </source>
</evidence>
<evidence type="ECO:0000256" key="11">
    <source>
        <dbReference type="ARBA" id="ARBA00022989"/>
    </source>
</evidence>
<feature type="binding site" evidence="16">
    <location>
        <position position="2521"/>
    </location>
    <ligand>
        <name>ATP</name>
        <dbReference type="ChEBI" id="CHEBI:30616"/>
    </ligand>
</feature>
<dbReference type="eggNOG" id="ENOG502RMXX">
    <property type="taxonomic scope" value="Eukaryota"/>
</dbReference>
<dbReference type="PROSITE" id="PS00010">
    <property type="entry name" value="ASX_HYDROXYL"/>
    <property type="match status" value="2"/>
</dbReference>
<evidence type="ECO:0000313" key="23">
    <source>
        <dbReference type="EnsemblPlants" id="OBART09G19620.1"/>
    </source>
</evidence>
<dbReference type="GO" id="GO:0005509">
    <property type="term" value="F:calcium ion binding"/>
    <property type="evidence" value="ECO:0007669"/>
    <property type="project" value="InterPro"/>
</dbReference>
<dbReference type="SUPFAM" id="SSF57184">
    <property type="entry name" value="Growth factor receptor domain"/>
    <property type="match status" value="2"/>
</dbReference>
<feature type="chain" id="PRO_5002263395" description="Protein kinase domain-containing protein" evidence="20">
    <location>
        <begin position="25"/>
        <end position="3671"/>
    </location>
</feature>
<name>A0A0D3HA17_9ORYZ</name>
<feature type="coiled-coil region" evidence="17">
    <location>
        <begin position="3304"/>
        <end position="3331"/>
    </location>
</feature>
<evidence type="ECO:0000256" key="8">
    <source>
        <dbReference type="ARBA" id="ARBA00022741"/>
    </source>
</evidence>
<keyword evidence="2" id="KW-0723">Serine/threonine-protein kinase</keyword>
<feature type="transmembrane region" description="Helical" evidence="19">
    <location>
        <begin position="2415"/>
        <end position="2439"/>
    </location>
</feature>
<keyword evidence="10 16" id="KW-0067">ATP-binding</keyword>
<feature type="domain" description="Protein kinase" evidence="21">
    <location>
        <begin position="2492"/>
        <end position="2772"/>
    </location>
</feature>
<evidence type="ECO:0000256" key="13">
    <source>
        <dbReference type="ARBA" id="ARBA00023157"/>
    </source>
</evidence>
<dbReference type="InterPro" id="IPR008271">
    <property type="entry name" value="Ser/Thr_kinase_AS"/>
</dbReference>
<evidence type="ECO:0000256" key="19">
    <source>
        <dbReference type="SAM" id="Phobius"/>
    </source>
</evidence>
<protein>
    <recommendedName>
        <fullName evidence="25">Protein kinase domain-containing protein</fullName>
    </recommendedName>
</protein>
<keyword evidence="24" id="KW-1185">Reference proteome</keyword>
<evidence type="ECO:0000256" key="15">
    <source>
        <dbReference type="PROSITE-ProRule" id="PRU00076"/>
    </source>
</evidence>
<dbReference type="InterPro" id="IPR049883">
    <property type="entry name" value="NOTCH1_EGF-like"/>
</dbReference>
<dbReference type="SMART" id="SM00181">
    <property type="entry name" value="EGF"/>
    <property type="match status" value="9"/>
</dbReference>
<dbReference type="PaxDb" id="65489-OBART09G19620.1"/>
<feature type="compositionally biased region" description="Polar residues" evidence="18">
    <location>
        <begin position="1539"/>
        <end position="1557"/>
    </location>
</feature>
<feature type="signal peptide" evidence="20">
    <location>
        <begin position="1"/>
        <end position="24"/>
    </location>
</feature>
<feature type="disulfide bond" evidence="15">
    <location>
        <begin position="3163"/>
        <end position="3173"/>
    </location>
</feature>